<dbReference type="RefSeq" id="WP_090604433.1">
    <property type="nucleotide sequence ID" value="NZ_CTEE01000001.1"/>
</dbReference>
<dbReference type="InterPro" id="IPR055493">
    <property type="entry name" value="DUF7065"/>
</dbReference>
<sequence length="330" mass="37729">MTIDAEREITPEDDSFQHHPRSSDPFWNESGLFGFMIPERKIDGYFYVWHRPNMNLTSAGVALWDDQGMESHNCLYSEWFHFNPMASDTDMFDFELANGMACKVIEPLKRYQLSYTSETYSLDLLWTGAYPPPNLHYSPEHGFDIYGGVHYEQLGSVTGTISLDGTTIPVDCHHFRDHSRGLRPGPARNLPGGGFDFGWASDRTSFAITSARPDPRAPVTARSVDQVSYGHMTKDGVLTHVVGGSREVLERELDGRPRRVALHLVDERGREMRAESQVQNCLKWNSIWYMQWCLASWEIDGEPGWGENQDWFDIAVIRDHQRRALGAERP</sequence>
<dbReference type="EMBL" id="CTEE01000001">
    <property type="protein sequence ID" value="CQD17972.1"/>
    <property type="molecule type" value="Genomic_DNA"/>
</dbReference>
<evidence type="ECO:0000313" key="3">
    <source>
        <dbReference type="EMBL" id="CQD17972.1"/>
    </source>
</evidence>
<dbReference type="STRING" id="141349.BN1232_04073"/>
<dbReference type="Pfam" id="PF23213">
    <property type="entry name" value="DUF7065"/>
    <property type="match status" value="1"/>
</dbReference>
<dbReference type="Proteomes" id="UP000199251">
    <property type="component" value="Unassembled WGS sequence"/>
</dbReference>
<evidence type="ECO:0000256" key="1">
    <source>
        <dbReference type="SAM" id="MobiDB-lite"/>
    </source>
</evidence>
<organism evidence="3 4">
    <name type="scientific">Mycobacterium lentiflavum</name>
    <dbReference type="NCBI Taxonomy" id="141349"/>
    <lineage>
        <taxon>Bacteria</taxon>
        <taxon>Bacillati</taxon>
        <taxon>Actinomycetota</taxon>
        <taxon>Actinomycetes</taxon>
        <taxon>Mycobacteriales</taxon>
        <taxon>Mycobacteriaceae</taxon>
        <taxon>Mycobacterium</taxon>
        <taxon>Mycobacterium simiae complex</taxon>
    </lineage>
</organism>
<evidence type="ECO:0000259" key="2">
    <source>
        <dbReference type="Pfam" id="PF23213"/>
    </source>
</evidence>
<dbReference type="AlphaFoldDB" id="A0A0E4CPL1"/>
<reference evidence="3 4" key="1">
    <citation type="submission" date="2015-03" db="EMBL/GenBank/DDBJ databases">
        <authorList>
            <person name="Urmite Genomes"/>
        </authorList>
    </citation>
    <scope>NUCLEOTIDE SEQUENCE [LARGE SCALE GENOMIC DNA]</scope>
    <source>
        <strain evidence="3 4">CSUR P1491</strain>
    </source>
</reference>
<feature type="compositionally biased region" description="Basic and acidic residues" evidence="1">
    <location>
        <begin position="1"/>
        <end position="10"/>
    </location>
</feature>
<feature type="region of interest" description="Disordered" evidence="1">
    <location>
        <begin position="1"/>
        <end position="22"/>
    </location>
</feature>
<evidence type="ECO:0000313" key="4">
    <source>
        <dbReference type="Proteomes" id="UP000199251"/>
    </source>
</evidence>
<name>A0A0E4CPL1_MYCLN</name>
<accession>A0A0E4CPL1</accession>
<protein>
    <recommendedName>
        <fullName evidence="2">DUF7065 domain-containing protein</fullName>
    </recommendedName>
</protein>
<gene>
    <name evidence="3" type="ORF">BN1232_04073</name>
</gene>
<feature type="domain" description="DUF7065" evidence="2">
    <location>
        <begin position="9"/>
        <end position="183"/>
    </location>
</feature>
<dbReference type="SUPFAM" id="SSF159245">
    <property type="entry name" value="AttH-like"/>
    <property type="match status" value="1"/>
</dbReference>
<dbReference type="OrthoDB" id="7054648at2"/>
<proteinExistence type="predicted"/>